<keyword evidence="2" id="KW-1185">Reference proteome</keyword>
<comment type="caution">
    <text evidence="1">The sequence shown here is derived from an EMBL/GenBank/DDBJ whole genome shotgun (WGS) entry which is preliminary data.</text>
</comment>
<dbReference type="AlphaFoldDB" id="A0A8H5T5D0"/>
<evidence type="ECO:0000313" key="1">
    <source>
        <dbReference type="EMBL" id="KAF5663477.1"/>
    </source>
</evidence>
<dbReference type="Gene3D" id="1.20.1250.20">
    <property type="entry name" value="MFS general substrate transporter like domains"/>
    <property type="match status" value="1"/>
</dbReference>
<name>A0A8H5T5D0_9HYPO</name>
<dbReference type="EMBL" id="JAAOAK010000488">
    <property type="protein sequence ID" value="KAF5663477.1"/>
    <property type="molecule type" value="Genomic_DNA"/>
</dbReference>
<reference evidence="1 2" key="1">
    <citation type="submission" date="2020-05" db="EMBL/GenBank/DDBJ databases">
        <title>Identification and distribution of gene clusters putatively required for synthesis of sphingolipid metabolism inhibitors in phylogenetically diverse species of the filamentous fungus Fusarium.</title>
        <authorList>
            <person name="Kim H.-S."/>
            <person name="Busman M."/>
            <person name="Brown D.W."/>
            <person name="Divon H."/>
            <person name="Uhlig S."/>
            <person name="Proctor R.H."/>
        </authorList>
    </citation>
    <scope>NUCLEOTIDE SEQUENCE [LARGE SCALE GENOMIC DNA]</scope>
    <source>
        <strain evidence="1 2">NRRL 25311</strain>
    </source>
</reference>
<protein>
    <submittedName>
        <fullName evidence="1">Major facilitator superfamily transporter</fullName>
    </submittedName>
</protein>
<dbReference type="InterPro" id="IPR036259">
    <property type="entry name" value="MFS_trans_sf"/>
</dbReference>
<organism evidence="1 2">
    <name type="scientific">Fusarium denticulatum</name>
    <dbReference type="NCBI Taxonomy" id="48507"/>
    <lineage>
        <taxon>Eukaryota</taxon>
        <taxon>Fungi</taxon>
        <taxon>Dikarya</taxon>
        <taxon>Ascomycota</taxon>
        <taxon>Pezizomycotina</taxon>
        <taxon>Sordariomycetes</taxon>
        <taxon>Hypocreomycetidae</taxon>
        <taxon>Hypocreales</taxon>
        <taxon>Nectriaceae</taxon>
        <taxon>Fusarium</taxon>
        <taxon>Fusarium fujikuroi species complex</taxon>
    </lineage>
</organism>
<gene>
    <name evidence="1" type="ORF">FDENT_13124</name>
</gene>
<dbReference type="Proteomes" id="UP000562682">
    <property type="component" value="Unassembled WGS sequence"/>
</dbReference>
<sequence length="78" mass="9045">MIFVAYFFFPETKGVPLEEMAAIFGDEVEYETSGIQVLETSVVKKKDEVVLGVTHDEFSQQLTHTEYHGHWRLYETTD</sequence>
<evidence type="ECO:0000313" key="2">
    <source>
        <dbReference type="Proteomes" id="UP000562682"/>
    </source>
</evidence>
<accession>A0A8H5T5D0</accession>
<proteinExistence type="predicted"/>